<keyword evidence="4" id="KW-1185">Reference proteome</keyword>
<dbReference type="SMART" id="SM00267">
    <property type="entry name" value="GGDEF"/>
    <property type="match status" value="1"/>
</dbReference>
<evidence type="ECO:0000313" key="4">
    <source>
        <dbReference type="Proteomes" id="UP001210678"/>
    </source>
</evidence>
<dbReference type="Proteomes" id="UP001210678">
    <property type="component" value="Unassembled WGS sequence"/>
</dbReference>
<feature type="domain" description="GGDEF" evidence="2">
    <location>
        <begin position="32"/>
        <end position="164"/>
    </location>
</feature>
<dbReference type="InterPro" id="IPR029787">
    <property type="entry name" value="Nucleotide_cyclase"/>
</dbReference>
<dbReference type="PANTHER" id="PTHR33121:SF70">
    <property type="entry name" value="SIGNALING PROTEIN YKOW"/>
    <property type="match status" value="1"/>
</dbReference>
<dbReference type="InterPro" id="IPR001633">
    <property type="entry name" value="EAL_dom"/>
</dbReference>
<dbReference type="CDD" id="cd01948">
    <property type="entry name" value="EAL"/>
    <property type="match status" value="1"/>
</dbReference>
<gene>
    <name evidence="3" type="ORF">PGX00_09015</name>
</gene>
<dbReference type="InterPro" id="IPR050706">
    <property type="entry name" value="Cyclic-di-GMP_PDE-like"/>
</dbReference>
<dbReference type="CDD" id="cd01949">
    <property type="entry name" value="GGDEF"/>
    <property type="match status" value="1"/>
</dbReference>
<sequence>MTQFDSLTGLPNRAFFIEEAEFLANFNPTDENHFSIIFADIDRFKELNNTHGHLCGDGALKTVAKRLSSLLSSNDFLARVDGDEFVVIHRNATKTSTSLLADKLVKSFSDPIVIEGRDNYLGISIGSSTWPIDGRDLSSVLSRSDLAMHKAKVSHQSYVCYNKSLGYEYDREKTISIKLSQAIEKNQLALVYQPKIDLVSHDIVGFEALLRWTEPEMGFIGPAEFIPIAEKHGLMTEIGHWVILTTCKQINQWRTAGFDFDGRIAINISVQQIEQPYFYERTLAVLKNERISPAQIELEVTESILIKDPEKIIAVLSRLIRAGFSIAIDDFGTGYSSFSYLKKFQASVLKIDRSFVSNVTTNLLDQSIVQSINDLGHNLGLKVIAEGVETIEQSDYLTSIGCDMVQGFYYSKPLVADKVLSFITNNTDQL</sequence>
<dbReference type="InterPro" id="IPR000160">
    <property type="entry name" value="GGDEF_dom"/>
</dbReference>
<protein>
    <submittedName>
        <fullName evidence="3">Bifunctional diguanylate cyclase/phosphodiesterase</fullName>
    </submittedName>
</protein>
<dbReference type="Pfam" id="PF00990">
    <property type="entry name" value="GGDEF"/>
    <property type="match status" value="1"/>
</dbReference>
<organism evidence="3 4">
    <name type="scientific">Vibrio algarum</name>
    <dbReference type="NCBI Taxonomy" id="3020714"/>
    <lineage>
        <taxon>Bacteria</taxon>
        <taxon>Pseudomonadati</taxon>
        <taxon>Pseudomonadota</taxon>
        <taxon>Gammaproteobacteria</taxon>
        <taxon>Vibrionales</taxon>
        <taxon>Vibrionaceae</taxon>
        <taxon>Vibrio</taxon>
    </lineage>
</organism>
<dbReference type="RefSeq" id="WP_272135432.1">
    <property type="nucleotide sequence ID" value="NZ_JAQLOI010000001.1"/>
</dbReference>
<dbReference type="Gene3D" id="3.30.70.270">
    <property type="match status" value="1"/>
</dbReference>
<dbReference type="Pfam" id="PF00563">
    <property type="entry name" value="EAL"/>
    <property type="match status" value="1"/>
</dbReference>
<comment type="caution">
    <text evidence="3">The sequence shown here is derived from an EMBL/GenBank/DDBJ whole genome shotgun (WGS) entry which is preliminary data.</text>
</comment>
<name>A0ABT4YQF4_9VIBR</name>
<feature type="domain" description="EAL" evidence="1">
    <location>
        <begin position="172"/>
        <end position="427"/>
    </location>
</feature>
<evidence type="ECO:0000259" key="1">
    <source>
        <dbReference type="PROSITE" id="PS50883"/>
    </source>
</evidence>
<proteinExistence type="predicted"/>
<evidence type="ECO:0000259" key="2">
    <source>
        <dbReference type="PROSITE" id="PS50887"/>
    </source>
</evidence>
<dbReference type="InterPro" id="IPR043128">
    <property type="entry name" value="Rev_trsase/Diguanyl_cyclase"/>
</dbReference>
<accession>A0ABT4YQF4</accession>
<reference evidence="3 4" key="1">
    <citation type="submission" date="2023-01" db="EMBL/GenBank/DDBJ databases">
        <title>Vibrio sp. KJ40-1 sp.nov, isolated from marine algae.</title>
        <authorList>
            <person name="Butt M."/>
            <person name="Kim J.M.J."/>
            <person name="Jeon C.O.C."/>
        </authorList>
    </citation>
    <scope>NUCLEOTIDE SEQUENCE [LARGE SCALE GENOMIC DNA]</scope>
    <source>
        <strain evidence="3 4">KJ40-1</strain>
    </source>
</reference>
<dbReference type="PROSITE" id="PS50883">
    <property type="entry name" value="EAL"/>
    <property type="match status" value="1"/>
</dbReference>
<dbReference type="SMART" id="SM00052">
    <property type="entry name" value="EAL"/>
    <property type="match status" value="1"/>
</dbReference>
<dbReference type="Gene3D" id="3.20.20.450">
    <property type="entry name" value="EAL domain"/>
    <property type="match status" value="1"/>
</dbReference>
<dbReference type="PANTHER" id="PTHR33121">
    <property type="entry name" value="CYCLIC DI-GMP PHOSPHODIESTERASE PDEF"/>
    <property type="match status" value="1"/>
</dbReference>
<dbReference type="EMBL" id="JAQLOI010000001">
    <property type="protein sequence ID" value="MDB1123788.1"/>
    <property type="molecule type" value="Genomic_DNA"/>
</dbReference>
<dbReference type="NCBIfam" id="TIGR00254">
    <property type="entry name" value="GGDEF"/>
    <property type="match status" value="1"/>
</dbReference>
<dbReference type="InterPro" id="IPR035919">
    <property type="entry name" value="EAL_sf"/>
</dbReference>
<dbReference type="PROSITE" id="PS50887">
    <property type="entry name" value="GGDEF"/>
    <property type="match status" value="1"/>
</dbReference>
<evidence type="ECO:0000313" key="3">
    <source>
        <dbReference type="EMBL" id="MDB1123788.1"/>
    </source>
</evidence>
<dbReference type="SUPFAM" id="SSF141868">
    <property type="entry name" value="EAL domain-like"/>
    <property type="match status" value="1"/>
</dbReference>
<dbReference type="SUPFAM" id="SSF55073">
    <property type="entry name" value="Nucleotide cyclase"/>
    <property type="match status" value="1"/>
</dbReference>